<reference evidence="11 12" key="1">
    <citation type="submission" date="2024-02" db="EMBL/GenBank/DDBJ databases">
        <authorList>
            <person name="Chen Y."/>
            <person name="Shah S."/>
            <person name="Dougan E. K."/>
            <person name="Thang M."/>
            <person name="Chan C."/>
        </authorList>
    </citation>
    <scope>NUCLEOTIDE SEQUENCE [LARGE SCALE GENOMIC DNA]</scope>
</reference>
<accession>A0ABP0IE91</accession>
<keyword evidence="4" id="KW-0012">Acyltransferase</keyword>
<comment type="similarity">
    <text evidence="5">In the N-terminal section; belongs to the long-chain O-acyltransferase family.</text>
</comment>
<comment type="catalytic activity">
    <reaction evidence="6">
        <text>a long chain fatty alcohol + a fatty acyl-CoA = a long-chain alcohol wax ester + CoA</text>
        <dbReference type="Rhea" id="RHEA:38443"/>
        <dbReference type="ChEBI" id="CHEBI:17135"/>
        <dbReference type="ChEBI" id="CHEBI:57287"/>
        <dbReference type="ChEBI" id="CHEBI:77636"/>
        <dbReference type="ChEBI" id="CHEBI:235323"/>
        <dbReference type="EC" id="2.3.1.75"/>
    </reaction>
</comment>
<evidence type="ECO:0000256" key="4">
    <source>
        <dbReference type="ARBA" id="ARBA00023315"/>
    </source>
</evidence>
<dbReference type="Pfam" id="PF06974">
    <property type="entry name" value="WS_DGAT_C"/>
    <property type="match status" value="1"/>
</dbReference>
<evidence type="ECO:0000256" key="2">
    <source>
        <dbReference type="ARBA" id="ARBA00005189"/>
    </source>
</evidence>
<dbReference type="InterPro" id="IPR045034">
    <property type="entry name" value="O-acyltransferase_WSD1-like"/>
</dbReference>
<keyword evidence="3" id="KW-0808">Transferase</keyword>
<protein>
    <submittedName>
        <fullName evidence="11">Diacylglycerol O-acyltransferase</fullName>
    </submittedName>
</protein>
<evidence type="ECO:0000259" key="9">
    <source>
        <dbReference type="Pfam" id="PF03007"/>
    </source>
</evidence>
<dbReference type="EMBL" id="CAXAMM010003685">
    <property type="protein sequence ID" value="CAK9000917.1"/>
    <property type="molecule type" value="Genomic_DNA"/>
</dbReference>
<dbReference type="Pfam" id="PF03007">
    <property type="entry name" value="WS_DGAT_cat"/>
    <property type="match status" value="1"/>
</dbReference>
<dbReference type="PANTHER" id="PTHR31650">
    <property type="entry name" value="O-ACYLTRANSFERASE (WSD1-LIKE) FAMILY PROTEIN"/>
    <property type="match status" value="1"/>
</dbReference>
<dbReference type="PANTHER" id="PTHR31650:SF1">
    <property type="entry name" value="WAX ESTER SYNTHASE_DIACYLGLYCEROL ACYLTRANSFERASE 4-RELATED"/>
    <property type="match status" value="1"/>
</dbReference>
<feature type="domain" description="O-acyltransferase WSD1 C-terminal" evidence="10">
    <location>
        <begin position="321"/>
        <end position="466"/>
    </location>
</feature>
<evidence type="ECO:0000256" key="3">
    <source>
        <dbReference type="ARBA" id="ARBA00022679"/>
    </source>
</evidence>
<comment type="pathway">
    <text evidence="1">Glycerolipid metabolism; triacylglycerol biosynthesis.</text>
</comment>
<keyword evidence="12" id="KW-1185">Reference proteome</keyword>
<evidence type="ECO:0000256" key="6">
    <source>
        <dbReference type="ARBA" id="ARBA00047604"/>
    </source>
</evidence>
<feature type="domain" description="O-acyltransferase WSD1-like N-terminal" evidence="9">
    <location>
        <begin position="63"/>
        <end position="196"/>
    </location>
</feature>
<evidence type="ECO:0000256" key="7">
    <source>
        <dbReference type="ARBA" id="ARBA00048109"/>
    </source>
</evidence>
<evidence type="ECO:0000313" key="12">
    <source>
        <dbReference type="Proteomes" id="UP001642464"/>
    </source>
</evidence>
<proteinExistence type="inferred from homology"/>
<comment type="pathway">
    <text evidence="2">Lipid metabolism.</text>
</comment>
<evidence type="ECO:0000256" key="8">
    <source>
        <dbReference type="SAM" id="MobiDB-lite"/>
    </source>
</evidence>
<name>A0ABP0IE91_9DINO</name>
<dbReference type="Proteomes" id="UP001642464">
    <property type="component" value="Unassembled WGS sequence"/>
</dbReference>
<dbReference type="InterPro" id="IPR004255">
    <property type="entry name" value="O-acyltransferase_WSD1_N"/>
</dbReference>
<evidence type="ECO:0000313" key="11">
    <source>
        <dbReference type="EMBL" id="CAK9000917.1"/>
    </source>
</evidence>
<gene>
    <name evidence="11" type="ORF">SCF082_LOCUS6708</name>
</gene>
<organism evidence="11 12">
    <name type="scientific">Durusdinium trenchii</name>
    <dbReference type="NCBI Taxonomy" id="1381693"/>
    <lineage>
        <taxon>Eukaryota</taxon>
        <taxon>Sar</taxon>
        <taxon>Alveolata</taxon>
        <taxon>Dinophyceae</taxon>
        <taxon>Suessiales</taxon>
        <taxon>Symbiodiniaceae</taxon>
        <taxon>Durusdinium</taxon>
    </lineage>
</organism>
<sequence>MASPEEALVAAEPSEHVRQANRPGRKMRASVITRIMSNLQRGGMETAVWVTGLLYLESAPSEEALKQVVMDRLLAMRRFRSRVKVSKVLRRMYWEELDLADFDIDYHLQIQDAEKPLSRDGVRSFLENMYADWEPDMTRSPWQLILLPRLEEGGALLVSRMNHCIGDGVAMVEILMRLLDPMDEEEKEKAKVRPKRRVKSRFGPLNKSRIFLKGFFKGFTAPIDRDDPPNSFQRKNFVASTKRRYALTPEVPLDKIKQIKDKLEGATVNDVAMYLLTITLSKFFYEVNDTAVLNGSRTTFQFPVSLRKRGESAFRDGEPHNHVGYGYMNLHVTKKPPAEMTDDERLALFWKIKREIDAVKLSPTPYVMQYNLRALSFLPLKAINKLALTTGNQATSQLSSVQASPTKVRIAGKTIERMSFTVFSPGSAYCGLISYANQISLSVCLDSSLGVDPELVAKHWVPAMDETYAAVMGAEGTTIKMPRPFLDKL</sequence>
<evidence type="ECO:0000259" key="10">
    <source>
        <dbReference type="Pfam" id="PF06974"/>
    </source>
</evidence>
<feature type="region of interest" description="Disordered" evidence="8">
    <location>
        <begin position="1"/>
        <end position="25"/>
    </location>
</feature>
<evidence type="ECO:0000256" key="5">
    <source>
        <dbReference type="ARBA" id="ARBA00024360"/>
    </source>
</evidence>
<comment type="caution">
    <text evidence="11">The sequence shown here is derived from an EMBL/GenBank/DDBJ whole genome shotgun (WGS) entry which is preliminary data.</text>
</comment>
<comment type="catalytic activity">
    <reaction evidence="7">
        <text>an acyl-CoA + a 1,2-diacyl-sn-glycerol = a triacyl-sn-glycerol + CoA</text>
        <dbReference type="Rhea" id="RHEA:10868"/>
        <dbReference type="ChEBI" id="CHEBI:17815"/>
        <dbReference type="ChEBI" id="CHEBI:57287"/>
        <dbReference type="ChEBI" id="CHEBI:58342"/>
        <dbReference type="ChEBI" id="CHEBI:64615"/>
        <dbReference type="EC" id="2.3.1.20"/>
    </reaction>
</comment>
<dbReference type="InterPro" id="IPR009721">
    <property type="entry name" value="O-acyltransferase_WSD1_C"/>
</dbReference>
<evidence type="ECO:0000256" key="1">
    <source>
        <dbReference type="ARBA" id="ARBA00004771"/>
    </source>
</evidence>